<dbReference type="AlphaFoldDB" id="A0AAV4XNF5"/>
<proteinExistence type="predicted"/>
<protein>
    <submittedName>
        <fullName evidence="1">Uncharacterized protein</fullName>
    </submittedName>
</protein>
<keyword evidence="2" id="KW-1185">Reference proteome</keyword>
<organism evidence="1 2">
    <name type="scientific">Caerostris extrusa</name>
    <name type="common">Bark spider</name>
    <name type="synonym">Caerostris bankana</name>
    <dbReference type="NCBI Taxonomy" id="172846"/>
    <lineage>
        <taxon>Eukaryota</taxon>
        <taxon>Metazoa</taxon>
        <taxon>Ecdysozoa</taxon>
        <taxon>Arthropoda</taxon>
        <taxon>Chelicerata</taxon>
        <taxon>Arachnida</taxon>
        <taxon>Araneae</taxon>
        <taxon>Araneomorphae</taxon>
        <taxon>Entelegynae</taxon>
        <taxon>Araneoidea</taxon>
        <taxon>Araneidae</taxon>
        <taxon>Caerostris</taxon>
    </lineage>
</organism>
<gene>
    <name evidence="1" type="ORF">CEXT_128331</name>
</gene>
<comment type="caution">
    <text evidence="1">The sequence shown here is derived from an EMBL/GenBank/DDBJ whole genome shotgun (WGS) entry which is preliminary data.</text>
</comment>
<evidence type="ECO:0000313" key="2">
    <source>
        <dbReference type="Proteomes" id="UP001054945"/>
    </source>
</evidence>
<accession>A0AAV4XNF5</accession>
<dbReference type="Proteomes" id="UP001054945">
    <property type="component" value="Unassembled WGS sequence"/>
</dbReference>
<evidence type="ECO:0000313" key="1">
    <source>
        <dbReference type="EMBL" id="GIY96655.1"/>
    </source>
</evidence>
<sequence length="145" mass="16706">MTVERQTESKPIKLSQTPHLSGNLLLQDGEEKVVKRFLLQRTCDESQLGESNQRRLIVEFVKGLENQDLKDSFLLQRRVDVSQIGESNQKRLCIEFAKGSVHFPKSIKLLFQNLLIIWMQIIFNPDNPIKGVFGRRSSTGLLREV</sequence>
<name>A0AAV4XNF5_CAEEX</name>
<dbReference type="EMBL" id="BPLR01000687">
    <property type="protein sequence ID" value="GIY96655.1"/>
    <property type="molecule type" value="Genomic_DNA"/>
</dbReference>
<reference evidence="1 2" key="1">
    <citation type="submission" date="2021-06" db="EMBL/GenBank/DDBJ databases">
        <title>Caerostris extrusa draft genome.</title>
        <authorList>
            <person name="Kono N."/>
            <person name="Arakawa K."/>
        </authorList>
    </citation>
    <scope>NUCLEOTIDE SEQUENCE [LARGE SCALE GENOMIC DNA]</scope>
</reference>